<keyword evidence="3" id="KW-1185">Reference proteome</keyword>
<evidence type="ECO:0000313" key="2">
    <source>
        <dbReference type="Ensembl" id="ENSPNAP00000038724.1"/>
    </source>
</evidence>
<dbReference type="AlphaFoldDB" id="A0AAR2IL46"/>
<reference evidence="2" key="2">
    <citation type="submission" date="2025-08" db="UniProtKB">
        <authorList>
            <consortium name="Ensembl"/>
        </authorList>
    </citation>
    <scope>IDENTIFICATION</scope>
</reference>
<evidence type="ECO:0000313" key="3">
    <source>
        <dbReference type="Proteomes" id="UP001501920"/>
    </source>
</evidence>
<dbReference type="PANTHER" id="PTHR16275">
    <property type="entry name" value="COILED-COIL DOMAIN-CONTAINING PROTEIN 40"/>
    <property type="match status" value="1"/>
</dbReference>
<dbReference type="PANTHER" id="PTHR16275:SF8">
    <property type="entry name" value="COILED-COIL DOMAIN-CONTAINING PROTEIN 40"/>
    <property type="match status" value="1"/>
</dbReference>
<dbReference type="GeneTree" id="ENSGT00440000035688"/>
<dbReference type="GO" id="GO:0005576">
    <property type="term" value="C:extracellular region"/>
    <property type="evidence" value="ECO:0007669"/>
    <property type="project" value="GOC"/>
</dbReference>
<dbReference type="Ensembl" id="ENSPNAT00000070832.1">
    <property type="protein sequence ID" value="ENSPNAP00000038724.1"/>
    <property type="gene ID" value="ENSPNAG00000027772.2"/>
</dbReference>
<dbReference type="Pfam" id="PF08647">
    <property type="entry name" value="BRE1"/>
    <property type="match status" value="1"/>
</dbReference>
<organism evidence="2 3">
    <name type="scientific">Pygocentrus nattereri</name>
    <name type="common">Red-bellied piranha</name>
    <dbReference type="NCBI Taxonomy" id="42514"/>
    <lineage>
        <taxon>Eukaryota</taxon>
        <taxon>Metazoa</taxon>
        <taxon>Chordata</taxon>
        <taxon>Craniata</taxon>
        <taxon>Vertebrata</taxon>
        <taxon>Euteleostomi</taxon>
        <taxon>Actinopterygii</taxon>
        <taxon>Neopterygii</taxon>
        <taxon>Teleostei</taxon>
        <taxon>Ostariophysi</taxon>
        <taxon>Characiformes</taxon>
        <taxon>Characoidei</taxon>
        <taxon>Pygocentrus</taxon>
    </lineage>
</organism>
<evidence type="ECO:0000256" key="1">
    <source>
        <dbReference type="SAM" id="Coils"/>
    </source>
</evidence>
<dbReference type="GO" id="GO:0060287">
    <property type="term" value="P:epithelial cilium movement involved in determination of left/right asymmetry"/>
    <property type="evidence" value="ECO:0007669"/>
    <property type="project" value="TreeGrafter"/>
</dbReference>
<evidence type="ECO:0008006" key="4">
    <source>
        <dbReference type="Google" id="ProtNLM"/>
    </source>
</evidence>
<name>A0AAR2IL46_PYGNA</name>
<dbReference type="GO" id="GO:0001947">
    <property type="term" value="P:heart looping"/>
    <property type="evidence" value="ECO:0007669"/>
    <property type="project" value="TreeGrafter"/>
</dbReference>
<accession>A0AAR2IL46</accession>
<keyword evidence="1" id="KW-0175">Coiled coil</keyword>
<reference evidence="2 3" key="1">
    <citation type="submission" date="2020-10" db="EMBL/GenBank/DDBJ databases">
        <title>Pygocentrus nattereri (red-bellied piranha) genome, fPygNat1, primary haplotype.</title>
        <authorList>
            <person name="Myers G."/>
            <person name="Meyer A."/>
            <person name="Karagic N."/>
            <person name="Pippel M."/>
            <person name="Winkler S."/>
            <person name="Tracey A."/>
            <person name="Wood J."/>
            <person name="Formenti G."/>
            <person name="Howe K."/>
            <person name="Fedrigo O."/>
            <person name="Jarvis E.D."/>
        </authorList>
    </citation>
    <scope>NUCLEOTIDE SEQUENCE [LARGE SCALE GENOMIC DNA]</scope>
</reference>
<dbReference type="GO" id="GO:0005737">
    <property type="term" value="C:cytoplasm"/>
    <property type="evidence" value="ECO:0007669"/>
    <property type="project" value="TreeGrafter"/>
</dbReference>
<protein>
    <recommendedName>
        <fullName evidence="4">Coiled-coil domain containing 40</fullName>
    </recommendedName>
</protein>
<feature type="coiled-coil region" evidence="1">
    <location>
        <begin position="135"/>
        <end position="215"/>
    </location>
</feature>
<reference evidence="2" key="3">
    <citation type="submission" date="2025-09" db="UniProtKB">
        <authorList>
            <consortium name="Ensembl"/>
        </authorList>
    </citation>
    <scope>IDENTIFICATION</scope>
</reference>
<dbReference type="GO" id="GO:0005929">
    <property type="term" value="C:cilium"/>
    <property type="evidence" value="ECO:0007669"/>
    <property type="project" value="TreeGrafter"/>
</dbReference>
<feature type="coiled-coil region" evidence="1">
    <location>
        <begin position="469"/>
        <end position="626"/>
    </location>
</feature>
<dbReference type="Proteomes" id="UP001501920">
    <property type="component" value="Chromosome 30"/>
</dbReference>
<dbReference type="InterPro" id="IPR037386">
    <property type="entry name" value="CCDC40"/>
</dbReference>
<proteinExistence type="predicted"/>
<dbReference type="GO" id="GO:0035082">
    <property type="term" value="P:axoneme assembly"/>
    <property type="evidence" value="ECO:0007669"/>
    <property type="project" value="InterPro"/>
</dbReference>
<sequence length="757" mass="87232">MQNDEDEEDEDEEVIVLDPEHVCNITIYYMNFLHSAEGGRRENLGVELYSVQQELVRLQAFLEGRHEATAQASAERRQAQEHLEHIRNQYRTVAGQASTQHTQVSELQSEVEKLALRLLYMQEVTSDLRSDITAMKNATHKAKAEKLQAEQQKHKQDLYVERLVKQVEKLREQIALYEAQTLAQAEETRAAKETLAEAQLEIDSLTVEQKQLLQQWNSSLIGMKRRDEALTATQEALRHADQQVRSLDTEVEGYKRSITKEQEQNELLTVLLNRTQLNSATYHKLITHSNSQQEALQALYSTYSRTLQETEKSLSRCNACQSELTVLRKQLEKESSVRLDLEDKIVKKMQEQLTHDNAAKYSKHLTNKTIAHQRDRETQLCKLENELAAVTLETSQVALHLEALAGLQADLEQEMRRRHQLLTASEAEGAKCITAIECKQATINVYNKKIQQIVASTGHEDLGPLEIQASTLNKQLEEVGAEIKEKQQLWLWQQGELVRLSQERQAQNSAAQNLQTQLTILQQRKIRTESDIEQEQGGLSELERHSKALMLDLQKLNSLLSQNTQQSQELQQSNSLMESSFIQQLKDAERESVEMQLLLEKIQEEKERLLNSLVESERQIMLWEKKTQLVRETRSAVDSEVGKGEIHTMKAEIHRMEVHYGHLLKQQQQLLRDMEAAVARRESIFTQSEAQARSDRKHPTHTDLRHTLQALRNNILHTHKVGRFSYLNVYVSYSCQSHCLAMVSLWSDTVFVKKLLN</sequence>
<gene>
    <name evidence="2" type="primary">CCDC40</name>
</gene>